<dbReference type="Proteomes" id="UP000735302">
    <property type="component" value="Unassembled WGS sequence"/>
</dbReference>
<sequence length="125" mass="14037">MFGYLAIEDARIPFQYAFTVLSSLQGFLIFVLMVVRRRQVRDQWRQMCCVSANQQPRRQKKLSPASSSSTTSNNSVSNSRTLPSFINHTYNGGDLASVPPYPLPSPSLLKREASIHVQLKKNGCC</sequence>
<evidence type="ECO:0000313" key="4">
    <source>
        <dbReference type="Proteomes" id="UP000735302"/>
    </source>
</evidence>
<evidence type="ECO:0000313" key="3">
    <source>
        <dbReference type="EMBL" id="GFO50040.1"/>
    </source>
</evidence>
<dbReference type="Gene3D" id="1.20.1070.10">
    <property type="entry name" value="Rhodopsin 7-helix transmembrane proteins"/>
    <property type="match status" value="1"/>
</dbReference>
<feature type="compositionally biased region" description="Low complexity" evidence="1">
    <location>
        <begin position="66"/>
        <end position="80"/>
    </location>
</feature>
<feature type="region of interest" description="Disordered" evidence="1">
    <location>
        <begin position="53"/>
        <end position="80"/>
    </location>
</feature>
<dbReference type="InterPro" id="IPR053066">
    <property type="entry name" value="ADGR_G7"/>
</dbReference>
<keyword evidence="2" id="KW-0472">Membrane</keyword>
<dbReference type="EMBL" id="BLXT01008564">
    <property type="protein sequence ID" value="GFO50040.1"/>
    <property type="molecule type" value="Genomic_DNA"/>
</dbReference>
<evidence type="ECO:0000256" key="1">
    <source>
        <dbReference type="SAM" id="MobiDB-lite"/>
    </source>
</evidence>
<reference evidence="3 4" key="1">
    <citation type="journal article" date="2021" name="Elife">
        <title>Chloroplast acquisition without the gene transfer in kleptoplastic sea slugs, Plakobranchus ocellatus.</title>
        <authorList>
            <person name="Maeda T."/>
            <person name="Takahashi S."/>
            <person name="Yoshida T."/>
            <person name="Shimamura S."/>
            <person name="Takaki Y."/>
            <person name="Nagai Y."/>
            <person name="Toyoda A."/>
            <person name="Suzuki Y."/>
            <person name="Arimoto A."/>
            <person name="Ishii H."/>
            <person name="Satoh N."/>
            <person name="Nishiyama T."/>
            <person name="Hasebe M."/>
            <person name="Maruyama T."/>
            <person name="Minagawa J."/>
            <person name="Obokata J."/>
            <person name="Shigenobu S."/>
        </authorList>
    </citation>
    <scope>NUCLEOTIDE SEQUENCE [LARGE SCALE GENOMIC DNA]</scope>
</reference>
<organism evidence="3 4">
    <name type="scientific">Plakobranchus ocellatus</name>
    <dbReference type="NCBI Taxonomy" id="259542"/>
    <lineage>
        <taxon>Eukaryota</taxon>
        <taxon>Metazoa</taxon>
        <taxon>Spiralia</taxon>
        <taxon>Lophotrochozoa</taxon>
        <taxon>Mollusca</taxon>
        <taxon>Gastropoda</taxon>
        <taxon>Heterobranchia</taxon>
        <taxon>Euthyneura</taxon>
        <taxon>Panpulmonata</taxon>
        <taxon>Sacoglossa</taxon>
        <taxon>Placobranchoidea</taxon>
        <taxon>Plakobranchidae</taxon>
        <taxon>Plakobranchus</taxon>
    </lineage>
</organism>
<keyword evidence="3" id="KW-0675">Receptor</keyword>
<proteinExistence type="predicted"/>
<keyword evidence="4" id="KW-1185">Reference proteome</keyword>
<comment type="caution">
    <text evidence="3">The sequence shown here is derived from an EMBL/GenBank/DDBJ whole genome shotgun (WGS) entry which is preliminary data.</text>
</comment>
<gene>
    <name evidence="3" type="ORF">PoB_007654500</name>
</gene>
<feature type="transmembrane region" description="Helical" evidence="2">
    <location>
        <begin position="12"/>
        <end position="35"/>
    </location>
</feature>
<protein>
    <submittedName>
        <fullName evidence="3">Adhesion G-protein coupled receptor g4</fullName>
    </submittedName>
</protein>
<keyword evidence="2" id="KW-1133">Transmembrane helix</keyword>
<keyword evidence="2" id="KW-0812">Transmembrane</keyword>
<evidence type="ECO:0000256" key="2">
    <source>
        <dbReference type="SAM" id="Phobius"/>
    </source>
</evidence>
<name>A0AAV4E131_9GAST</name>
<dbReference type="AlphaFoldDB" id="A0AAV4E131"/>
<accession>A0AAV4E131</accession>
<dbReference type="PANTHER" id="PTHR47767">
    <property type="entry name" value="ADHESION G PROTEIN-COUPLED RECEPTOR G7"/>
    <property type="match status" value="1"/>
</dbReference>